<gene>
    <name evidence="1" type="ORF">B296_00017750</name>
</gene>
<sequence>MELQPDDRLRSSLTIELGLDDAVEPRLEFARRFTEGIEKLARNTLGDRQKKIIGLTTRMPKAAGLSGKISTGKSSVSDGWTARTLEIE</sequence>
<dbReference type="AlphaFoldDB" id="A0A427AQA5"/>
<name>A0A427AQA5_ENSVE</name>
<reference evidence="1 2" key="1">
    <citation type="journal article" date="2014" name="Agronomy (Basel)">
        <title>A Draft Genome Sequence for Ensete ventricosum, the Drought-Tolerant Tree Against Hunger.</title>
        <authorList>
            <person name="Harrison J."/>
            <person name="Moore K.A."/>
            <person name="Paszkiewicz K."/>
            <person name="Jones T."/>
            <person name="Grant M."/>
            <person name="Ambacheew D."/>
            <person name="Muzemil S."/>
            <person name="Studholme D.J."/>
        </authorList>
    </citation>
    <scope>NUCLEOTIDE SEQUENCE [LARGE SCALE GENOMIC DNA]</scope>
</reference>
<evidence type="ECO:0000313" key="2">
    <source>
        <dbReference type="Proteomes" id="UP000287651"/>
    </source>
</evidence>
<comment type="caution">
    <text evidence="1">The sequence shown here is derived from an EMBL/GenBank/DDBJ whole genome shotgun (WGS) entry which is preliminary data.</text>
</comment>
<proteinExistence type="predicted"/>
<organism evidence="1 2">
    <name type="scientific">Ensete ventricosum</name>
    <name type="common">Abyssinian banana</name>
    <name type="synonym">Musa ensete</name>
    <dbReference type="NCBI Taxonomy" id="4639"/>
    <lineage>
        <taxon>Eukaryota</taxon>
        <taxon>Viridiplantae</taxon>
        <taxon>Streptophyta</taxon>
        <taxon>Embryophyta</taxon>
        <taxon>Tracheophyta</taxon>
        <taxon>Spermatophyta</taxon>
        <taxon>Magnoliopsida</taxon>
        <taxon>Liliopsida</taxon>
        <taxon>Zingiberales</taxon>
        <taxon>Musaceae</taxon>
        <taxon>Ensete</taxon>
    </lineage>
</organism>
<evidence type="ECO:0000313" key="1">
    <source>
        <dbReference type="EMBL" id="RRT78400.1"/>
    </source>
</evidence>
<accession>A0A427AQA5</accession>
<protein>
    <submittedName>
        <fullName evidence="1">Uncharacterized protein</fullName>
    </submittedName>
</protein>
<dbReference type="EMBL" id="AMZH03001688">
    <property type="protein sequence ID" value="RRT78400.1"/>
    <property type="molecule type" value="Genomic_DNA"/>
</dbReference>
<dbReference type="Proteomes" id="UP000287651">
    <property type="component" value="Unassembled WGS sequence"/>
</dbReference>